<dbReference type="InterPro" id="IPR008634">
    <property type="entry name" value="Gas-vesicle_GvpO"/>
</dbReference>
<gene>
    <name evidence="2" type="ORF">PS467_05040</name>
</gene>
<evidence type="ECO:0000256" key="1">
    <source>
        <dbReference type="SAM" id="MobiDB-lite"/>
    </source>
</evidence>
<dbReference type="Pfam" id="PF05800">
    <property type="entry name" value="GvpO"/>
    <property type="match status" value="1"/>
</dbReference>
<keyword evidence="3" id="KW-1185">Reference proteome</keyword>
<dbReference type="PIRSF" id="PIRSF028743">
    <property type="entry name" value="GvpO_protein"/>
    <property type="match status" value="1"/>
</dbReference>
<feature type="compositionally biased region" description="Basic and acidic residues" evidence="1">
    <location>
        <begin position="62"/>
        <end position="71"/>
    </location>
</feature>
<feature type="region of interest" description="Disordered" evidence="1">
    <location>
        <begin position="1"/>
        <end position="71"/>
    </location>
</feature>
<dbReference type="Proteomes" id="UP001305606">
    <property type="component" value="Chromosome"/>
</dbReference>
<reference evidence="2 3" key="1">
    <citation type="submission" date="2023-02" db="EMBL/GenBank/DDBJ databases">
        <title>Streptomyces sp. SCA4-21 with antifungal activity against Fusarium oxysporum f. sp. cubense, Streptomyces sp. SCA2-17 with antifungal activity against Fusarium oxysporum f. sp. cubense.</title>
        <authorList>
            <person name="Qi D."/>
        </authorList>
    </citation>
    <scope>NUCLEOTIDE SEQUENCE [LARGE SCALE GENOMIC DNA]</scope>
    <source>
        <strain evidence="2 3">SCA4-21</strain>
    </source>
</reference>
<sequence>MTVSHEERPHEERHREERSRQEVHREERPRDPERERPPRRPALDARGAARRAAHHVAQLTGRDPEGVTSLEHREDGWAIGIEVVETHRIPDSTDILAEYRVELDDHGELVTYRRTERYPRGRAENRT</sequence>
<feature type="region of interest" description="Disordered" evidence="1">
    <location>
        <begin position="107"/>
        <end position="127"/>
    </location>
</feature>
<protein>
    <submittedName>
        <fullName evidence="2">Gas vesicle protein</fullName>
    </submittedName>
</protein>
<accession>A0ABY9UY10</accession>
<organism evidence="2 3">
    <name type="scientific">Streptomyces luomodiensis</name>
    <dbReference type="NCBI Taxonomy" id="3026192"/>
    <lineage>
        <taxon>Bacteria</taxon>
        <taxon>Bacillati</taxon>
        <taxon>Actinomycetota</taxon>
        <taxon>Actinomycetes</taxon>
        <taxon>Kitasatosporales</taxon>
        <taxon>Streptomycetaceae</taxon>
        <taxon>Streptomyces</taxon>
    </lineage>
</organism>
<evidence type="ECO:0000313" key="3">
    <source>
        <dbReference type="Proteomes" id="UP001305606"/>
    </source>
</evidence>
<name>A0ABY9UY10_9ACTN</name>
<feature type="compositionally biased region" description="Basic and acidic residues" evidence="1">
    <location>
        <begin position="1"/>
        <end position="43"/>
    </location>
</feature>
<dbReference type="RefSeq" id="WP_311034177.1">
    <property type="nucleotide sequence ID" value="NZ_CP117522.1"/>
</dbReference>
<dbReference type="EMBL" id="CP117522">
    <property type="protein sequence ID" value="WNE94749.1"/>
    <property type="molecule type" value="Genomic_DNA"/>
</dbReference>
<proteinExistence type="predicted"/>
<evidence type="ECO:0000313" key="2">
    <source>
        <dbReference type="EMBL" id="WNE94749.1"/>
    </source>
</evidence>